<dbReference type="HOGENOM" id="CLU_056090_1_0_1"/>
<evidence type="ECO:0008006" key="4">
    <source>
        <dbReference type="Google" id="ProtNLM"/>
    </source>
</evidence>
<gene>
    <name evidence="2" type="ORF">SELMODRAFT_145064</name>
</gene>
<feature type="transmembrane region" description="Helical" evidence="1">
    <location>
        <begin position="197"/>
        <end position="216"/>
    </location>
</feature>
<feature type="transmembrane region" description="Helical" evidence="1">
    <location>
        <begin position="54"/>
        <end position="76"/>
    </location>
</feature>
<dbReference type="InParanoid" id="D8RA71"/>
<evidence type="ECO:0000313" key="2">
    <source>
        <dbReference type="EMBL" id="EFJ31280.1"/>
    </source>
</evidence>
<keyword evidence="1" id="KW-1133">Transmembrane helix</keyword>
<feature type="transmembrane region" description="Helical" evidence="1">
    <location>
        <begin position="236"/>
        <end position="254"/>
    </location>
</feature>
<accession>D8RA71</accession>
<dbReference type="STRING" id="88036.D8RA71"/>
<dbReference type="Proteomes" id="UP000001514">
    <property type="component" value="Unassembled WGS sequence"/>
</dbReference>
<feature type="transmembrane region" description="Helical" evidence="1">
    <location>
        <begin position="14"/>
        <end position="34"/>
    </location>
</feature>
<dbReference type="OrthoDB" id="5562961at2759"/>
<evidence type="ECO:0000256" key="1">
    <source>
        <dbReference type="SAM" id="Phobius"/>
    </source>
</evidence>
<proteinExistence type="predicted"/>
<evidence type="ECO:0000313" key="3">
    <source>
        <dbReference type="Proteomes" id="UP000001514"/>
    </source>
</evidence>
<feature type="transmembrane region" description="Helical" evidence="1">
    <location>
        <begin position="149"/>
        <end position="165"/>
    </location>
</feature>
<keyword evidence="1" id="KW-0472">Membrane</keyword>
<reference evidence="2 3" key="1">
    <citation type="journal article" date="2011" name="Science">
        <title>The Selaginella genome identifies genetic changes associated with the evolution of vascular plants.</title>
        <authorList>
            <person name="Banks J.A."/>
            <person name="Nishiyama T."/>
            <person name="Hasebe M."/>
            <person name="Bowman J.L."/>
            <person name="Gribskov M."/>
            <person name="dePamphilis C."/>
            <person name="Albert V.A."/>
            <person name="Aono N."/>
            <person name="Aoyama T."/>
            <person name="Ambrose B.A."/>
            <person name="Ashton N.W."/>
            <person name="Axtell M.J."/>
            <person name="Barker E."/>
            <person name="Barker M.S."/>
            <person name="Bennetzen J.L."/>
            <person name="Bonawitz N.D."/>
            <person name="Chapple C."/>
            <person name="Cheng C."/>
            <person name="Correa L.G."/>
            <person name="Dacre M."/>
            <person name="DeBarry J."/>
            <person name="Dreyer I."/>
            <person name="Elias M."/>
            <person name="Engstrom E.M."/>
            <person name="Estelle M."/>
            <person name="Feng L."/>
            <person name="Finet C."/>
            <person name="Floyd S.K."/>
            <person name="Frommer W.B."/>
            <person name="Fujita T."/>
            <person name="Gramzow L."/>
            <person name="Gutensohn M."/>
            <person name="Harholt J."/>
            <person name="Hattori M."/>
            <person name="Heyl A."/>
            <person name="Hirai T."/>
            <person name="Hiwatashi Y."/>
            <person name="Ishikawa M."/>
            <person name="Iwata M."/>
            <person name="Karol K.G."/>
            <person name="Koehler B."/>
            <person name="Kolukisaoglu U."/>
            <person name="Kubo M."/>
            <person name="Kurata T."/>
            <person name="Lalonde S."/>
            <person name="Li K."/>
            <person name="Li Y."/>
            <person name="Litt A."/>
            <person name="Lyons E."/>
            <person name="Manning G."/>
            <person name="Maruyama T."/>
            <person name="Michael T.P."/>
            <person name="Mikami K."/>
            <person name="Miyazaki S."/>
            <person name="Morinaga S."/>
            <person name="Murata T."/>
            <person name="Mueller-Roeber B."/>
            <person name="Nelson D.R."/>
            <person name="Obara M."/>
            <person name="Oguri Y."/>
            <person name="Olmstead R.G."/>
            <person name="Onodera N."/>
            <person name="Petersen B.L."/>
            <person name="Pils B."/>
            <person name="Prigge M."/>
            <person name="Rensing S.A."/>
            <person name="Riano-Pachon D.M."/>
            <person name="Roberts A.W."/>
            <person name="Sato Y."/>
            <person name="Scheller H.V."/>
            <person name="Schulz B."/>
            <person name="Schulz C."/>
            <person name="Shakirov E.V."/>
            <person name="Shibagaki N."/>
            <person name="Shinohara N."/>
            <person name="Shippen D.E."/>
            <person name="Soerensen I."/>
            <person name="Sotooka R."/>
            <person name="Sugimoto N."/>
            <person name="Sugita M."/>
            <person name="Sumikawa N."/>
            <person name="Tanurdzic M."/>
            <person name="Theissen G."/>
            <person name="Ulvskov P."/>
            <person name="Wakazuki S."/>
            <person name="Weng J.K."/>
            <person name="Willats W.W."/>
            <person name="Wipf D."/>
            <person name="Wolf P.G."/>
            <person name="Yang L."/>
            <person name="Zimmer A.D."/>
            <person name="Zhu Q."/>
            <person name="Mitros T."/>
            <person name="Hellsten U."/>
            <person name="Loque D."/>
            <person name="Otillar R."/>
            <person name="Salamov A."/>
            <person name="Schmutz J."/>
            <person name="Shapiro H."/>
            <person name="Lindquist E."/>
            <person name="Lucas S."/>
            <person name="Rokhsar D."/>
            <person name="Grigoriev I.V."/>
        </authorList>
    </citation>
    <scope>NUCLEOTIDE SEQUENCE [LARGE SCALE GENOMIC DNA]</scope>
</reference>
<feature type="transmembrane region" description="Helical" evidence="1">
    <location>
        <begin position="88"/>
        <end position="110"/>
    </location>
</feature>
<dbReference type="AlphaFoldDB" id="D8RA71"/>
<feature type="transmembrane region" description="Helical" evidence="1">
    <location>
        <begin position="116"/>
        <end position="137"/>
    </location>
</feature>
<dbReference type="PANTHER" id="PTHR34368">
    <property type="entry name" value="OS01G0962200 PROTEIN"/>
    <property type="match status" value="1"/>
</dbReference>
<keyword evidence="1" id="KW-0812">Transmembrane</keyword>
<protein>
    <recommendedName>
        <fullName evidence="4">Alkaline phytoceramidase</fullName>
    </recommendedName>
</protein>
<organism evidence="3">
    <name type="scientific">Selaginella moellendorffii</name>
    <name type="common">Spikemoss</name>
    <dbReference type="NCBI Taxonomy" id="88036"/>
    <lineage>
        <taxon>Eukaryota</taxon>
        <taxon>Viridiplantae</taxon>
        <taxon>Streptophyta</taxon>
        <taxon>Embryophyta</taxon>
        <taxon>Tracheophyta</taxon>
        <taxon>Lycopodiopsida</taxon>
        <taxon>Selaginellales</taxon>
        <taxon>Selaginellaceae</taxon>
        <taxon>Selaginella</taxon>
    </lineage>
</organism>
<dbReference type="KEGG" id="smo:SELMODRAFT_145064"/>
<dbReference type="EMBL" id="GL377574">
    <property type="protein sequence ID" value="EFJ31280.1"/>
    <property type="molecule type" value="Genomic_DNA"/>
</dbReference>
<sequence>MGLPETENKDQRTLLWGASLLLFFLLMLLTPAITKNQSQHAFADQRNFLGFPNTLNVFSTFPYLVIGCIGTVLCAQGNYFGFSSQGEVWGWTWFFVGITASAFGSAYYHLRPSDSRFVWDCLPMAYAFASIVAVFVVEKRDELKGPKSFVPLLLAASATATYWWFADDMQLFALLQFIPSVAIPAMTVALPPKYTQSWYWMWAAGMYLLAKLAEAFDSRVYHWTRFLVSGHTVKHLSTAMVPVFLMIMLAPPNVKIERLTV</sequence>
<name>D8RA71_SELML</name>
<keyword evidence="3" id="KW-1185">Reference proteome</keyword>
<dbReference type="PANTHER" id="PTHR34368:SF1">
    <property type="entry name" value="OS01G0962200 PROTEIN"/>
    <property type="match status" value="1"/>
</dbReference>
<dbReference type="Gramene" id="EFJ31280">
    <property type="protein sequence ID" value="EFJ31280"/>
    <property type="gene ID" value="SELMODRAFT_145064"/>
</dbReference>
<dbReference type="eggNOG" id="ENOG502QPV3">
    <property type="taxonomic scope" value="Eukaryota"/>
</dbReference>
<dbReference type="OMA" id="CHRRNYF"/>
<feature type="transmembrane region" description="Helical" evidence="1">
    <location>
        <begin position="171"/>
        <end position="190"/>
    </location>
</feature>